<dbReference type="NCBIfam" id="NF004456">
    <property type="entry name" value="PRK05787.1-4"/>
    <property type="match status" value="1"/>
</dbReference>
<evidence type="ECO:0000256" key="1">
    <source>
        <dbReference type="ARBA" id="ARBA00004953"/>
    </source>
</evidence>
<dbReference type="InterPro" id="IPR014777">
    <property type="entry name" value="4pyrrole_Mease_sub1"/>
</dbReference>
<dbReference type="Gene3D" id="3.30.950.10">
    <property type="entry name" value="Methyltransferase, Cobalt-precorrin-4 Transmethylase, Domain 2"/>
    <property type="match status" value="1"/>
</dbReference>
<sequence length="217" mass="24516">MIDVIGIGPGNPDLGLLSQDRLFQQADKIIGSKRHLAVVPDIYRHKERIAPKKLADLAVLLSKEMPQQNLVYLVSGDPLIYGLGKWLSEKFPTSVRIWPGISSIQYLASRISLPLNDSYITSSHAKNPDYDRIFALEKVFMVTDQKIGPYQLAQESLMRGCQKYFIIGENLSYPEERIEIYSAEEVEDRTYDMNVVVIINERFSIFTGQGANDKSGC</sequence>
<comment type="pathway">
    <text evidence="1">Cofactor biosynthesis; adenosylcobalamin biosynthesis.</text>
</comment>
<protein>
    <submittedName>
        <fullName evidence="7">Cobalt-precorrin-7 (C(5))-methyltransferase</fullName>
        <ecNumber evidence="7">2.1.1.289</ecNumber>
    </submittedName>
</protein>
<evidence type="ECO:0000313" key="7">
    <source>
        <dbReference type="EMBL" id="MVX58102.1"/>
    </source>
</evidence>
<dbReference type="Pfam" id="PF00590">
    <property type="entry name" value="TP_methylase"/>
    <property type="match status" value="1"/>
</dbReference>
<dbReference type="AlphaFoldDB" id="A0A7X3G6M2"/>
<dbReference type="EC" id="2.1.1.289" evidence="7"/>
<dbReference type="EMBL" id="WSRS01000001">
    <property type="protein sequence ID" value="MVX58102.1"/>
    <property type="molecule type" value="Genomic_DNA"/>
</dbReference>
<proteinExistence type="predicted"/>
<evidence type="ECO:0000256" key="2">
    <source>
        <dbReference type="ARBA" id="ARBA00022573"/>
    </source>
</evidence>
<evidence type="ECO:0000256" key="3">
    <source>
        <dbReference type="ARBA" id="ARBA00022603"/>
    </source>
</evidence>
<dbReference type="GO" id="GO:0009236">
    <property type="term" value="P:cobalamin biosynthetic process"/>
    <property type="evidence" value="ECO:0007669"/>
    <property type="project" value="UniProtKB-UniPathway"/>
</dbReference>
<dbReference type="UniPathway" id="UPA00148"/>
<dbReference type="PANTHER" id="PTHR43182">
    <property type="entry name" value="COBALT-PRECORRIN-6B C(15)-METHYLTRANSFERASE (DECARBOXYLATING)"/>
    <property type="match status" value="1"/>
</dbReference>
<accession>A0A7X3G6M2</accession>
<dbReference type="GO" id="GO:0032259">
    <property type="term" value="P:methylation"/>
    <property type="evidence" value="ECO:0007669"/>
    <property type="project" value="UniProtKB-KW"/>
</dbReference>
<dbReference type="InterPro" id="IPR014776">
    <property type="entry name" value="4pyrrole_Mease_sub2"/>
</dbReference>
<dbReference type="PANTHER" id="PTHR43182:SF1">
    <property type="entry name" value="COBALT-PRECORRIN-7 C(5)-METHYLTRANSFERASE"/>
    <property type="match status" value="1"/>
</dbReference>
<dbReference type="InterPro" id="IPR035996">
    <property type="entry name" value="4pyrrol_Methylase_sf"/>
</dbReference>
<dbReference type="NCBIfam" id="TIGR02467">
    <property type="entry name" value="CbiE"/>
    <property type="match status" value="1"/>
</dbReference>
<keyword evidence="2" id="KW-0169">Cobalamin biosynthesis</keyword>
<evidence type="ECO:0000256" key="5">
    <source>
        <dbReference type="ARBA" id="ARBA00022691"/>
    </source>
</evidence>
<dbReference type="Gene3D" id="3.40.1010.10">
    <property type="entry name" value="Cobalt-precorrin-4 Transmethylase, Domain 1"/>
    <property type="match status" value="1"/>
</dbReference>
<keyword evidence="4 7" id="KW-0808">Transferase</keyword>
<keyword evidence="3 7" id="KW-0489">Methyltransferase</keyword>
<dbReference type="GO" id="GO:0008276">
    <property type="term" value="F:protein methyltransferase activity"/>
    <property type="evidence" value="ECO:0007669"/>
    <property type="project" value="InterPro"/>
</dbReference>
<gene>
    <name evidence="7" type="ORF">E5983_00225</name>
</gene>
<evidence type="ECO:0000259" key="6">
    <source>
        <dbReference type="Pfam" id="PF00590"/>
    </source>
</evidence>
<dbReference type="Proteomes" id="UP000461595">
    <property type="component" value="Unassembled WGS sequence"/>
</dbReference>
<feature type="domain" description="Tetrapyrrole methylase" evidence="6">
    <location>
        <begin position="4"/>
        <end position="186"/>
    </location>
</feature>
<dbReference type="InterPro" id="IPR012818">
    <property type="entry name" value="CbiE"/>
</dbReference>
<organism evidence="7 8">
    <name type="scientific">Streptococcus danieliae</name>
    <dbReference type="NCBI Taxonomy" id="747656"/>
    <lineage>
        <taxon>Bacteria</taxon>
        <taxon>Bacillati</taxon>
        <taxon>Bacillota</taxon>
        <taxon>Bacilli</taxon>
        <taxon>Lactobacillales</taxon>
        <taxon>Streptococcaceae</taxon>
        <taxon>Streptococcus</taxon>
    </lineage>
</organism>
<evidence type="ECO:0000313" key="8">
    <source>
        <dbReference type="Proteomes" id="UP000461595"/>
    </source>
</evidence>
<dbReference type="InterPro" id="IPR050714">
    <property type="entry name" value="Cobalamin_biosynth_MTase"/>
</dbReference>
<dbReference type="SUPFAM" id="SSF53790">
    <property type="entry name" value="Tetrapyrrole methylase"/>
    <property type="match status" value="1"/>
</dbReference>
<dbReference type="OrthoDB" id="9780707at2"/>
<keyword evidence="5" id="KW-0949">S-adenosyl-L-methionine</keyword>
<dbReference type="InterPro" id="IPR000878">
    <property type="entry name" value="4pyrrol_Mease"/>
</dbReference>
<reference evidence="7 8" key="1">
    <citation type="submission" date="2019-12" db="EMBL/GenBank/DDBJ databases">
        <title>Microbes associate with the intestines of laboratory mice.</title>
        <authorList>
            <person name="Navarre W."/>
            <person name="Wong E."/>
        </authorList>
    </citation>
    <scope>NUCLEOTIDE SEQUENCE [LARGE SCALE GENOMIC DNA]</scope>
    <source>
        <strain evidence="7 8">NM51_B2-22</strain>
    </source>
</reference>
<comment type="caution">
    <text evidence="7">The sequence shown here is derived from an EMBL/GenBank/DDBJ whole genome shotgun (WGS) entry which is preliminary data.</text>
</comment>
<evidence type="ECO:0000256" key="4">
    <source>
        <dbReference type="ARBA" id="ARBA00022679"/>
    </source>
</evidence>
<name>A0A7X3G6M2_9STRE</name>
<dbReference type="CDD" id="cd11644">
    <property type="entry name" value="Precorrin-6Y-MT"/>
    <property type="match status" value="1"/>
</dbReference>